<dbReference type="FunFam" id="3.60.130.10:FF:000001">
    <property type="entry name" value="Trimethyllysine dioxygenase, mitochondrial"/>
    <property type="match status" value="1"/>
</dbReference>
<dbReference type="GO" id="GO:0005739">
    <property type="term" value="C:mitochondrion"/>
    <property type="evidence" value="ECO:0007669"/>
    <property type="project" value="TreeGrafter"/>
</dbReference>
<evidence type="ECO:0000256" key="2">
    <source>
        <dbReference type="ARBA" id="ARBA00001961"/>
    </source>
</evidence>
<keyword evidence="6" id="KW-0124">Carnitine biosynthesis</keyword>
<comment type="similarity">
    <text evidence="4">Belongs to the gamma-BBH/TMLD family.</text>
</comment>
<dbReference type="GO" id="GO:0045329">
    <property type="term" value="P:carnitine biosynthetic process"/>
    <property type="evidence" value="ECO:0007669"/>
    <property type="project" value="UniProtKB-KW"/>
</dbReference>
<evidence type="ECO:0000313" key="12">
    <source>
        <dbReference type="EMBL" id="KAK7067328.1"/>
    </source>
</evidence>
<protein>
    <submittedName>
        <fullName evidence="12">Gamma-butyrobetaine dioxygenase</fullName>
        <ecNumber evidence="12">1.14.11.1</ecNumber>
    </submittedName>
</protein>
<evidence type="ECO:0000256" key="1">
    <source>
        <dbReference type="ARBA" id="ARBA00001954"/>
    </source>
</evidence>
<sequence length="452" mass="52064">MLPSKFIFRTLRSSSVVRTQVNRNVAFKLQESLQTRHPHITAASRNISLSSNHHIPNTPITKKANLTGRSEVTEGTVNLKTVEVTFGDKSRSLYPHVWLRENCQCPQCFNKDAIARLYLVDDLDLNIQPVDIQLDDGGIRLTWSDGHEGFYSGEWLHQRAFNDKGRREQRSNFALSQAYWGSDFKVPEMDFKACMEKDEKLLKWLIKLEKYGVVLITDAPAKVGPVTDFINRIGFVKPTHYGSDYEIITQVVPNNLAYTGSKLGLHTDLPYIDFPPGTTWLHCIRQHEGKGGDNGLSDGFHAAQLLKERDRFHYDILTTTPIYFQDKGFHNYDFHKIARVPTILLDEEGNTNRINISSQSRDSIMDLDPERVMHFYKAIKIFNNILREISILVKTKPGDILVIDNMRVLHSRTEFDPKTSRGPRHLHNAYIDWSELRSKRRVLQEKFSMPLD</sequence>
<proteinExistence type="inferred from homology"/>
<dbReference type="FunFam" id="3.30.2020.30:FF:000002">
    <property type="entry name" value="Putative gamma-butyrobetaine dioxygenase"/>
    <property type="match status" value="1"/>
</dbReference>
<dbReference type="AlphaFoldDB" id="A0AAN8ZXD9"/>
<dbReference type="Gene3D" id="3.60.130.10">
    <property type="entry name" value="Clavaminate synthase-like"/>
    <property type="match status" value="1"/>
</dbReference>
<organism evidence="12 13">
    <name type="scientific">Halocaridina rubra</name>
    <name type="common">Hawaiian red shrimp</name>
    <dbReference type="NCBI Taxonomy" id="373956"/>
    <lineage>
        <taxon>Eukaryota</taxon>
        <taxon>Metazoa</taxon>
        <taxon>Ecdysozoa</taxon>
        <taxon>Arthropoda</taxon>
        <taxon>Crustacea</taxon>
        <taxon>Multicrustacea</taxon>
        <taxon>Malacostraca</taxon>
        <taxon>Eumalacostraca</taxon>
        <taxon>Eucarida</taxon>
        <taxon>Decapoda</taxon>
        <taxon>Pleocyemata</taxon>
        <taxon>Caridea</taxon>
        <taxon>Atyoidea</taxon>
        <taxon>Atyidae</taxon>
        <taxon>Halocaridina</taxon>
    </lineage>
</organism>
<gene>
    <name evidence="12" type="primary">BBOX1_1</name>
    <name evidence="12" type="ORF">SK128_006362</name>
</gene>
<keyword evidence="8 12" id="KW-0560">Oxidoreductase</keyword>
<dbReference type="SUPFAM" id="SSF51197">
    <property type="entry name" value="Clavaminate synthase-like"/>
    <property type="match status" value="1"/>
</dbReference>
<evidence type="ECO:0000256" key="5">
    <source>
        <dbReference type="ARBA" id="ARBA00022723"/>
    </source>
</evidence>
<feature type="domain" description="Gamma-butyrobetaine hydroxylase-like N-terminal" evidence="11">
    <location>
        <begin position="80"/>
        <end position="157"/>
    </location>
</feature>
<name>A0AAN8ZXD9_HALRR</name>
<dbReference type="PANTHER" id="PTHR10696">
    <property type="entry name" value="GAMMA-BUTYROBETAINE HYDROXYLASE-RELATED"/>
    <property type="match status" value="1"/>
</dbReference>
<comment type="cofactor">
    <cofactor evidence="1">
        <name>Fe(2+)</name>
        <dbReference type="ChEBI" id="CHEBI:29033"/>
    </cofactor>
</comment>
<evidence type="ECO:0000256" key="7">
    <source>
        <dbReference type="ARBA" id="ARBA00022964"/>
    </source>
</evidence>
<keyword evidence="5" id="KW-0479">Metal-binding</keyword>
<evidence type="ECO:0000313" key="13">
    <source>
        <dbReference type="Proteomes" id="UP001381693"/>
    </source>
</evidence>
<dbReference type="Pfam" id="PF02668">
    <property type="entry name" value="TauD"/>
    <property type="match status" value="1"/>
</dbReference>
<dbReference type="CDD" id="cd00250">
    <property type="entry name" value="CAS_like"/>
    <property type="match status" value="1"/>
</dbReference>
<evidence type="ECO:0000256" key="9">
    <source>
        <dbReference type="ARBA" id="ARBA00023004"/>
    </source>
</evidence>
<evidence type="ECO:0000256" key="6">
    <source>
        <dbReference type="ARBA" id="ARBA00022873"/>
    </source>
</evidence>
<evidence type="ECO:0000256" key="8">
    <source>
        <dbReference type="ARBA" id="ARBA00023002"/>
    </source>
</evidence>
<comment type="pathway">
    <text evidence="3">Amine and polyamine biosynthesis; carnitine biosynthesis.</text>
</comment>
<dbReference type="InterPro" id="IPR038492">
    <property type="entry name" value="GBBH-like_N_sf"/>
</dbReference>
<dbReference type="Pfam" id="PF06155">
    <property type="entry name" value="GBBH-like_N"/>
    <property type="match status" value="1"/>
</dbReference>
<accession>A0AAN8ZXD9</accession>
<comment type="caution">
    <text evidence="12">The sequence shown here is derived from an EMBL/GenBank/DDBJ whole genome shotgun (WGS) entry which is preliminary data.</text>
</comment>
<comment type="cofactor">
    <cofactor evidence="2">
        <name>L-ascorbate</name>
        <dbReference type="ChEBI" id="CHEBI:38290"/>
    </cofactor>
</comment>
<evidence type="ECO:0000259" key="11">
    <source>
        <dbReference type="Pfam" id="PF06155"/>
    </source>
</evidence>
<feature type="domain" description="TauD/TfdA-like" evidence="10">
    <location>
        <begin position="180"/>
        <end position="430"/>
    </location>
</feature>
<evidence type="ECO:0000256" key="3">
    <source>
        <dbReference type="ARBA" id="ARBA00005022"/>
    </source>
</evidence>
<dbReference type="EMBL" id="JAXCGZ010018877">
    <property type="protein sequence ID" value="KAK7067328.1"/>
    <property type="molecule type" value="Genomic_DNA"/>
</dbReference>
<dbReference type="Gene3D" id="3.30.2020.30">
    <property type="match status" value="1"/>
</dbReference>
<keyword evidence="13" id="KW-1185">Reference proteome</keyword>
<dbReference type="InterPro" id="IPR010376">
    <property type="entry name" value="GBBH-like_N"/>
</dbReference>
<dbReference type="InterPro" id="IPR042098">
    <property type="entry name" value="TauD-like_sf"/>
</dbReference>
<dbReference type="EC" id="1.14.11.1" evidence="12"/>
<dbReference type="Proteomes" id="UP001381693">
    <property type="component" value="Unassembled WGS sequence"/>
</dbReference>
<dbReference type="InterPro" id="IPR050411">
    <property type="entry name" value="AlphaKG_dependent_hydroxylases"/>
</dbReference>
<dbReference type="GO" id="GO:0008336">
    <property type="term" value="F:gamma-butyrobetaine dioxygenase activity"/>
    <property type="evidence" value="ECO:0007669"/>
    <property type="project" value="UniProtKB-EC"/>
</dbReference>
<dbReference type="InterPro" id="IPR003819">
    <property type="entry name" value="TauD/TfdA-like"/>
</dbReference>
<evidence type="ECO:0000256" key="4">
    <source>
        <dbReference type="ARBA" id="ARBA00008654"/>
    </source>
</evidence>
<reference evidence="12 13" key="1">
    <citation type="submission" date="2023-11" db="EMBL/GenBank/DDBJ databases">
        <title>Halocaridina rubra genome assembly.</title>
        <authorList>
            <person name="Smith C."/>
        </authorList>
    </citation>
    <scope>NUCLEOTIDE SEQUENCE [LARGE SCALE GENOMIC DNA]</scope>
    <source>
        <strain evidence="12">EP-1</strain>
        <tissue evidence="12">Whole</tissue>
    </source>
</reference>
<evidence type="ECO:0000259" key="10">
    <source>
        <dbReference type="Pfam" id="PF02668"/>
    </source>
</evidence>
<keyword evidence="7 12" id="KW-0223">Dioxygenase</keyword>
<dbReference type="PANTHER" id="PTHR10696:SF33">
    <property type="entry name" value="GAMMA-BUTYROBETAINE DIOXYGENASE"/>
    <property type="match status" value="1"/>
</dbReference>
<dbReference type="GO" id="GO:0046872">
    <property type="term" value="F:metal ion binding"/>
    <property type="evidence" value="ECO:0007669"/>
    <property type="project" value="UniProtKB-KW"/>
</dbReference>
<keyword evidence="9" id="KW-0408">Iron</keyword>